<dbReference type="InterPro" id="IPR013108">
    <property type="entry name" value="Amidohydro_3"/>
</dbReference>
<accession>A0A9X3I3M1</accession>
<dbReference type="Pfam" id="PF07969">
    <property type="entry name" value="Amidohydro_3"/>
    <property type="match status" value="1"/>
</dbReference>
<dbReference type="Proteomes" id="UP001143347">
    <property type="component" value="Unassembled WGS sequence"/>
</dbReference>
<reference evidence="2" key="1">
    <citation type="submission" date="2022-10" db="EMBL/GenBank/DDBJ databases">
        <title>WGS of marine actinomycetes from Thailand.</title>
        <authorList>
            <person name="Thawai C."/>
        </authorList>
    </citation>
    <scope>NUCLEOTIDE SEQUENCE</scope>
    <source>
        <strain evidence="2">SW21</strain>
    </source>
</reference>
<gene>
    <name evidence="2" type="ORF">OSB52_00645</name>
</gene>
<comment type="caution">
    <text evidence="2">The sequence shown here is derived from an EMBL/GenBank/DDBJ whole genome shotgun (WGS) entry which is preliminary data.</text>
</comment>
<evidence type="ECO:0000313" key="2">
    <source>
        <dbReference type="EMBL" id="MCX2962594.1"/>
    </source>
</evidence>
<dbReference type="AlphaFoldDB" id="A0A9X3I3M1"/>
<evidence type="ECO:0000313" key="3">
    <source>
        <dbReference type="Proteomes" id="UP001143347"/>
    </source>
</evidence>
<dbReference type="EMBL" id="JAPKFM010000001">
    <property type="protein sequence ID" value="MCX2962594.1"/>
    <property type="molecule type" value="Genomic_DNA"/>
</dbReference>
<evidence type="ECO:0000259" key="1">
    <source>
        <dbReference type="Pfam" id="PF07969"/>
    </source>
</evidence>
<keyword evidence="3" id="KW-1185">Reference proteome</keyword>
<organism evidence="2 3">
    <name type="scientific">Gordonia aquimaris</name>
    <dbReference type="NCBI Taxonomy" id="2984863"/>
    <lineage>
        <taxon>Bacteria</taxon>
        <taxon>Bacillati</taxon>
        <taxon>Actinomycetota</taxon>
        <taxon>Actinomycetes</taxon>
        <taxon>Mycobacteriales</taxon>
        <taxon>Gordoniaceae</taxon>
        <taxon>Gordonia</taxon>
    </lineage>
</organism>
<name>A0A9X3I3M1_9ACTN</name>
<proteinExistence type="predicted"/>
<protein>
    <submittedName>
        <fullName evidence="2">Amidohydrolase family protein</fullName>
    </submittedName>
</protein>
<dbReference type="Gene3D" id="3.20.20.140">
    <property type="entry name" value="Metal-dependent hydrolases"/>
    <property type="match status" value="1"/>
</dbReference>
<dbReference type="RefSeq" id="WP_266059641.1">
    <property type="nucleotide sequence ID" value="NZ_JAPKFM010000001.1"/>
</dbReference>
<sequence>MSLARALSLRDRGPTPARKRFAPWIVGGAWQHLVKWLLRRQRRSARCSTSPPRRTTFLRNRRVGSCASETSLRHLRCDRSRSARRRWTIASRTGASRQPESQSGNVAATDLLDRGLLHILSSDYVPSSPLQAVFQLAADGVLQLTDGARLVSGNPAPAVGLHDRGQITVGKRADLVRIAAHTVSTTPSHLRGRQVPVVRAVYREGIRVS</sequence>
<feature type="domain" description="Amidohydrolase 3" evidence="1">
    <location>
        <begin position="86"/>
        <end position="205"/>
    </location>
</feature>